<dbReference type="Pfam" id="PF16335">
    <property type="entry name" value="GtaA_6_Hairpin"/>
    <property type="match status" value="1"/>
</dbReference>
<evidence type="ECO:0000259" key="1">
    <source>
        <dbReference type="Pfam" id="PF16335"/>
    </source>
</evidence>
<feature type="domain" description="Glutaminase A central" evidence="1">
    <location>
        <begin position="279"/>
        <end position="525"/>
    </location>
</feature>
<dbReference type="Proteomes" id="UP001201163">
    <property type="component" value="Unassembled WGS sequence"/>
</dbReference>
<gene>
    <name evidence="3" type="ORF">EDB92DRAFT_1788007</name>
</gene>
<evidence type="ECO:0000313" key="3">
    <source>
        <dbReference type="EMBL" id="KAH9001076.1"/>
    </source>
</evidence>
<evidence type="ECO:0008006" key="5">
    <source>
        <dbReference type="Google" id="ProtNLM"/>
    </source>
</evidence>
<evidence type="ECO:0000259" key="2">
    <source>
        <dbReference type="Pfam" id="PF17168"/>
    </source>
</evidence>
<organism evidence="3 4">
    <name type="scientific">Lactarius akahatsu</name>
    <dbReference type="NCBI Taxonomy" id="416441"/>
    <lineage>
        <taxon>Eukaryota</taxon>
        <taxon>Fungi</taxon>
        <taxon>Dikarya</taxon>
        <taxon>Basidiomycota</taxon>
        <taxon>Agaricomycotina</taxon>
        <taxon>Agaricomycetes</taxon>
        <taxon>Russulales</taxon>
        <taxon>Russulaceae</taxon>
        <taxon>Lactarius</taxon>
    </lineage>
</organism>
<comment type="caution">
    <text evidence="3">The sequence shown here is derived from an EMBL/GenBank/DDBJ whole genome shotgun (WGS) entry which is preliminary data.</text>
</comment>
<reference evidence="3" key="1">
    <citation type="submission" date="2022-01" db="EMBL/GenBank/DDBJ databases">
        <title>Comparative genomics reveals a dynamic genome evolution in the ectomycorrhizal milk-cap (Lactarius) mushrooms.</title>
        <authorList>
            <consortium name="DOE Joint Genome Institute"/>
            <person name="Lebreton A."/>
            <person name="Tang N."/>
            <person name="Kuo A."/>
            <person name="LaButti K."/>
            <person name="Drula E."/>
            <person name="Barry K."/>
            <person name="Clum A."/>
            <person name="Lipzen A."/>
            <person name="Mousain D."/>
            <person name="Ng V."/>
            <person name="Wang R."/>
            <person name="Wang X."/>
            <person name="Dai Y."/>
            <person name="Henrissat B."/>
            <person name="Grigoriev I.V."/>
            <person name="Guerin-Laguette A."/>
            <person name="Yu F."/>
            <person name="Martin F.M."/>
        </authorList>
    </citation>
    <scope>NUCLEOTIDE SEQUENCE</scope>
    <source>
        <strain evidence="3">QP</strain>
    </source>
</reference>
<dbReference type="InterPro" id="IPR032514">
    <property type="entry name" value="GtaA_central"/>
</dbReference>
<dbReference type="InterPro" id="IPR052743">
    <property type="entry name" value="Glutaminase_GtaA"/>
</dbReference>
<feature type="domain" description="Glutaminase A N-terminal" evidence="2">
    <location>
        <begin position="33"/>
        <end position="269"/>
    </location>
</feature>
<dbReference type="PANTHER" id="PTHR31987">
    <property type="entry name" value="GLUTAMINASE A-RELATED"/>
    <property type="match status" value="1"/>
</dbReference>
<accession>A0AAD4QHX2</accession>
<feature type="non-terminal residue" evidence="3">
    <location>
        <position position="1"/>
    </location>
</feature>
<dbReference type="Pfam" id="PF17168">
    <property type="entry name" value="DUF5127"/>
    <property type="match status" value="1"/>
</dbReference>
<evidence type="ECO:0000313" key="4">
    <source>
        <dbReference type="Proteomes" id="UP001201163"/>
    </source>
</evidence>
<keyword evidence="4" id="KW-1185">Reference proteome</keyword>
<dbReference type="AlphaFoldDB" id="A0AAD4QHX2"/>
<name>A0AAD4QHX2_9AGAM</name>
<sequence>LVRVDNKTSIFLGYEFNSTIPLVNLTDVVISPTQTMLVAEAGPMQINLTFLNPIEPKDWVKQSIPLSYMSLTAKSLDGAAHSVQVYSDLSVVWVSGEPSQEIYWMGIGNEDTFAGIGHLVKRQNPTLLADVLNFDTEWGTLYHIMEKGDNITWKHANDSVSRNLFLQNGVLDVTGLGGLDLLNPNSTVFAMSRDLGTIQATQDPIVWVVGYTTGPVINYTDQSGTPSQRRSSYYKIQYSDDPSLMADFVNDFVNASSRAQQLDRNILQDAALISGRLGDLVSFATTHVYGSTQLTVATDSSGEFNKSDVMAFMMGLNGRVNPVETLYSAFPAFMYIDPDLGGLLLEPLFRLQASPKYTNLYAAQDLGTDFPDVSVSTSPHNQGVEESGNMLIMTYAHARASGNSSLISRYYDLLTSWADYLSDTTLLIHDQYSAEGRSNDNQTNLAIKGIIAIKAMSQMSSFVDKTTDFDKYSNTSSHLYAQWKSLALAGDEHLLGIYGNTSSWTSGYNLFADAWLNTSVVESSVGVC</sequence>
<dbReference type="EMBL" id="JAKELL010000001">
    <property type="protein sequence ID" value="KAH9001076.1"/>
    <property type="molecule type" value="Genomic_DNA"/>
</dbReference>
<proteinExistence type="predicted"/>
<protein>
    <recommendedName>
        <fullName evidence="5">DUF1793-domain-containing protein</fullName>
    </recommendedName>
</protein>
<dbReference type="InterPro" id="IPR033433">
    <property type="entry name" value="GtaA_N"/>
</dbReference>
<dbReference type="PANTHER" id="PTHR31987:SF1">
    <property type="entry name" value="GLUTAMINASE A"/>
    <property type="match status" value="1"/>
</dbReference>